<dbReference type="GO" id="GO:0050650">
    <property type="term" value="P:chondroitin sulfate proteoglycan biosynthetic process"/>
    <property type="evidence" value="ECO:0007669"/>
    <property type="project" value="InterPro"/>
</dbReference>
<keyword evidence="2" id="KW-1185">Reference proteome</keyword>
<dbReference type="Pfam" id="PF03567">
    <property type="entry name" value="Sulfotransfer_2"/>
    <property type="match status" value="1"/>
</dbReference>
<dbReference type="GO" id="GO:0016020">
    <property type="term" value="C:membrane"/>
    <property type="evidence" value="ECO:0007669"/>
    <property type="project" value="InterPro"/>
</dbReference>
<reference evidence="1 2" key="1">
    <citation type="submission" date="2018-11" db="EMBL/GenBank/DDBJ databases">
        <authorList>
            <consortium name="Pathogen Informatics"/>
        </authorList>
    </citation>
    <scope>NUCLEOTIDE SEQUENCE [LARGE SCALE GENOMIC DNA]</scope>
</reference>
<dbReference type="GO" id="GO:1902884">
    <property type="term" value="P:positive regulation of response to oxidative stress"/>
    <property type="evidence" value="ECO:0007669"/>
    <property type="project" value="InterPro"/>
</dbReference>
<dbReference type="InterPro" id="IPR005331">
    <property type="entry name" value="Sulfotransferase"/>
</dbReference>
<sequence>MLSAIFCYIFDEERFSQNQRNLTGETYHKRFCKDLNEYESLEMVSKKFKFDLKEWDMVAVIRDPLERFASGFADKCLREKVWKSYPRRCNRCRTVSQPLHCSFLGSKYNFRFSMKNLTCFMERQYSRMMHWTTNIEAHRSPDFDDDHFFPQSWRCEFHSHFHDYKILHLDTSRPSAFIDSLLSIFKKNNVSDKAIHYIKSSVVSGRNRHSTVDTLERKQTKEALLSNAYLIDLLIKMYYYDFILFGYPIPAIQHN</sequence>
<dbReference type="AlphaFoldDB" id="A0A3P7JX72"/>
<evidence type="ECO:0000313" key="2">
    <source>
        <dbReference type="Proteomes" id="UP000270094"/>
    </source>
</evidence>
<name>A0A3P7JX72_STRVU</name>
<evidence type="ECO:0000313" key="1">
    <source>
        <dbReference type="EMBL" id="VDM80877.1"/>
    </source>
</evidence>
<organism evidence="1 2">
    <name type="scientific">Strongylus vulgaris</name>
    <name type="common">Blood worm</name>
    <dbReference type="NCBI Taxonomy" id="40348"/>
    <lineage>
        <taxon>Eukaryota</taxon>
        <taxon>Metazoa</taxon>
        <taxon>Ecdysozoa</taxon>
        <taxon>Nematoda</taxon>
        <taxon>Chromadorea</taxon>
        <taxon>Rhabditida</taxon>
        <taxon>Rhabditina</taxon>
        <taxon>Rhabditomorpha</taxon>
        <taxon>Strongyloidea</taxon>
        <taxon>Strongylidae</taxon>
        <taxon>Strongylus</taxon>
    </lineage>
</organism>
<dbReference type="InterPro" id="IPR007669">
    <property type="entry name" value="Chst-1-like"/>
</dbReference>
<protein>
    <recommendedName>
        <fullName evidence="3">Sulfotransferase domain-containing protein</fullName>
    </recommendedName>
</protein>
<dbReference type="EMBL" id="UYYB01110491">
    <property type="protein sequence ID" value="VDM80877.1"/>
    <property type="molecule type" value="Genomic_DNA"/>
</dbReference>
<evidence type="ECO:0008006" key="3">
    <source>
        <dbReference type="Google" id="ProtNLM"/>
    </source>
</evidence>
<dbReference type="PANTHER" id="PTHR22900">
    <property type="entry name" value="PROTEIN CBG14245-RELATED"/>
    <property type="match status" value="1"/>
</dbReference>
<dbReference type="OrthoDB" id="408912at2759"/>
<dbReference type="Proteomes" id="UP000270094">
    <property type="component" value="Unassembled WGS sequence"/>
</dbReference>
<gene>
    <name evidence="1" type="ORF">SVUK_LOCUS15875</name>
</gene>
<proteinExistence type="predicted"/>
<accession>A0A3P7JX72</accession>
<dbReference type="GO" id="GO:0047756">
    <property type="term" value="F:chondroitin 4-sulfotransferase activity"/>
    <property type="evidence" value="ECO:0007669"/>
    <property type="project" value="InterPro"/>
</dbReference>